<dbReference type="SUPFAM" id="SSF52540">
    <property type="entry name" value="P-loop containing nucleoside triphosphate hydrolases"/>
    <property type="match status" value="2"/>
</dbReference>
<feature type="region of interest" description="Disordered" evidence="10">
    <location>
        <begin position="355"/>
        <end position="388"/>
    </location>
</feature>
<evidence type="ECO:0000256" key="7">
    <source>
        <dbReference type="ARBA" id="ARBA00022840"/>
    </source>
</evidence>
<dbReference type="Proteomes" id="UP000028045">
    <property type="component" value="Unassembled WGS sequence"/>
</dbReference>
<dbReference type="EMBL" id="KL648054">
    <property type="protein sequence ID" value="KEY72623.1"/>
    <property type="molecule type" value="Genomic_DNA"/>
</dbReference>
<dbReference type="PANTHER" id="PTHR24223">
    <property type="entry name" value="ATP-BINDING CASSETTE SUB-FAMILY C"/>
    <property type="match status" value="1"/>
</dbReference>
<dbReference type="GO" id="GO:0016887">
    <property type="term" value="F:ATP hydrolysis activity"/>
    <property type="evidence" value="ECO:0007669"/>
    <property type="project" value="InterPro"/>
</dbReference>
<feature type="transmembrane region" description="Helical" evidence="11">
    <location>
        <begin position="1180"/>
        <end position="1199"/>
    </location>
</feature>
<dbReference type="InterPro" id="IPR050173">
    <property type="entry name" value="ABC_transporter_C-like"/>
</dbReference>
<evidence type="ECO:0000256" key="1">
    <source>
        <dbReference type="ARBA" id="ARBA00004141"/>
    </source>
</evidence>
<dbReference type="FunFam" id="3.40.50.300:FF:000610">
    <property type="entry name" value="Multidrug resistance-associated ABC transporter"/>
    <property type="match status" value="1"/>
</dbReference>
<feature type="transmembrane region" description="Helical" evidence="11">
    <location>
        <begin position="515"/>
        <end position="542"/>
    </location>
</feature>
<dbReference type="CDD" id="cd18596">
    <property type="entry name" value="ABC_6TM_VMR1_D1_like"/>
    <property type="match status" value="1"/>
</dbReference>
<dbReference type="Pfam" id="PF00005">
    <property type="entry name" value="ABC_tran"/>
    <property type="match status" value="2"/>
</dbReference>
<feature type="transmembrane region" description="Helical" evidence="11">
    <location>
        <begin position="414"/>
        <end position="437"/>
    </location>
</feature>
<dbReference type="PROSITE" id="PS50929">
    <property type="entry name" value="ABC_TM1F"/>
    <property type="match status" value="2"/>
</dbReference>
<dbReference type="GO" id="GO:0005524">
    <property type="term" value="F:ATP binding"/>
    <property type="evidence" value="ECO:0007669"/>
    <property type="project" value="UniProtKB-KW"/>
</dbReference>
<feature type="transmembrane region" description="Helical" evidence="11">
    <location>
        <begin position="158"/>
        <end position="176"/>
    </location>
</feature>
<dbReference type="InterPro" id="IPR017871">
    <property type="entry name" value="ABC_transporter-like_CS"/>
</dbReference>
<organism evidence="14 15">
    <name type="scientific">Stachybotrys chartarum (strain CBS 109288 / IBT 7711)</name>
    <name type="common">Toxic black mold</name>
    <name type="synonym">Stilbospora chartarum</name>
    <dbReference type="NCBI Taxonomy" id="1280523"/>
    <lineage>
        <taxon>Eukaryota</taxon>
        <taxon>Fungi</taxon>
        <taxon>Dikarya</taxon>
        <taxon>Ascomycota</taxon>
        <taxon>Pezizomycotina</taxon>
        <taxon>Sordariomycetes</taxon>
        <taxon>Hypocreomycetidae</taxon>
        <taxon>Hypocreales</taxon>
        <taxon>Stachybotryaceae</taxon>
        <taxon>Stachybotrys</taxon>
    </lineage>
</organism>
<evidence type="ECO:0000256" key="6">
    <source>
        <dbReference type="ARBA" id="ARBA00022741"/>
    </source>
</evidence>
<dbReference type="SUPFAM" id="SSF90123">
    <property type="entry name" value="ABC transporter transmembrane region"/>
    <property type="match status" value="2"/>
</dbReference>
<evidence type="ECO:0000259" key="13">
    <source>
        <dbReference type="PROSITE" id="PS50929"/>
    </source>
</evidence>
<evidence type="ECO:0000256" key="9">
    <source>
        <dbReference type="ARBA" id="ARBA00023136"/>
    </source>
</evidence>
<comment type="similarity">
    <text evidence="2">Belongs to the ABC transporter superfamily. ABCC family. Conjugate transporter (TC 3.A.1.208) subfamily.</text>
</comment>
<dbReference type="Gene3D" id="3.40.50.300">
    <property type="entry name" value="P-loop containing nucleotide triphosphate hydrolases"/>
    <property type="match status" value="2"/>
</dbReference>
<feature type="transmembrane region" description="Helical" evidence="11">
    <location>
        <begin position="128"/>
        <end position="146"/>
    </location>
</feature>
<dbReference type="InterPro" id="IPR003593">
    <property type="entry name" value="AAA+_ATPase"/>
</dbReference>
<feature type="domain" description="ABC transporter" evidence="12">
    <location>
        <begin position="1268"/>
        <end position="1516"/>
    </location>
</feature>
<evidence type="ECO:0000313" key="14">
    <source>
        <dbReference type="EMBL" id="KEY72623.1"/>
    </source>
</evidence>
<reference evidence="14 15" key="1">
    <citation type="journal article" date="2014" name="BMC Genomics">
        <title>Comparative genome sequencing reveals chemotype-specific gene clusters in the toxigenic black mold Stachybotrys.</title>
        <authorList>
            <person name="Semeiks J."/>
            <person name="Borek D."/>
            <person name="Otwinowski Z."/>
            <person name="Grishin N.V."/>
        </authorList>
    </citation>
    <scope>NUCLEOTIDE SEQUENCE [LARGE SCALE GENOMIC DNA]</scope>
    <source>
        <strain evidence="15">CBS 109288 / IBT 7711</strain>
    </source>
</reference>
<feature type="transmembrane region" description="Helical" evidence="11">
    <location>
        <begin position="302"/>
        <end position="326"/>
    </location>
</feature>
<evidence type="ECO:0000256" key="11">
    <source>
        <dbReference type="SAM" id="Phobius"/>
    </source>
</evidence>
<dbReference type="InterPro" id="IPR003439">
    <property type="entry name" value="ABC_transporter-like_ATP-bd"/>
</dbReference>
<dbReference type="HOGENOM" id="CLU_000604_27_6_1"/>
<dbReference type="Pfam" id="PF00664">
    <property type="entry name" value="ABC_membrane"/>
    <property type="match status" value="2"/>
</dbReference>
<keyword evidence="7" id="KW-0067">ATP-binding</keyword>
<gene>
    <name evidence="14" type="ORF">S7711_06258</name>
</gene>
<evidence type="ECO:0000256" key="5">
    <source>
        <dbReference type="ARBA" id="ARBA00022737"/>
    </source>
</evidence>
<keyword evidence="15" id="KW-1185">Reference proteome</keyword>
<proteinExistence type="inferred from homology"/>
<dbReference type="InterPro" id="IPR027417">
    <property type="entry name" value="P-loop_NTPase"/>
</dbReference>
<dbReference type="GO" id="GO:0140359">
    <property type="term" value="F:ABC-type transporter activity"/>
    <property type="evidence" value="ECO:0007669"/>
    <property type="project" value="InterPro"/>
</dbReference>
<feature type="domain" description="ABC transporter" evidence="12">
    <location>
        <begin position="606"/>
        <end position="855"/>
    </location>
</feature>
<protein>
    <submittedName>
        <fullName evidence="14">Uncharacterized protein</fullName>
    </submittedName>
</protein>
<dbReference type="CDD" id="cd03250">
    <property type="entry name" value="ABCC_MRP_domain1"/>
    <property type="match status" value="1"/>
</dbReference>
<dbReference type="PROSITE" id="PS50893">
    <property type="entry name" value="ABC_TRANSPORTER_2"/>
    <property type="match status" value="2"/>
</dbReference>
<keyword evidence="9 11" id="KW-0472">Membrane</keyword>
<evidence type="ECO:0000259" key="12">
    <source>
        <dbReference type="PROSITE" id="PS50893"/>
    </source>
</evidence>
<dbReference type="OrthoDB" id="6500128at2759"/>
<comment type="subcellular location">
    <subcellularLocation>
        <location evidence="1">Membrane</location>
        <topology evidence="1">Multi-pass membrane protein</topology>
    </subcellularLocation>
</comment>
<dbReference type="CDD" id="cd18604">
    <property type="entry name" value="ABC_6TM_VMR1_D2_like"/>
    <property type="match status" value="1"/>
</dbReference>
<dbReference type="CDD" id="cd03244">
    <property type="entry name" value="ABCC_MRP_domain2"/>
    <property type="match status" value="1"/>
</dbReference>
<feature type="transmembrane region" description="Helical" evidence="11">
    <location>
        <begin position="1080"/>
        <end position="1108"/>
    </location>
</feature>
<keyword evidence="4 11" id="KW-0812">Transmembrane</keyword>
<feature type="transmembrane region" description="Helical" evidence="11">
    <location>
        <begin position="443"/>
        <end position="462"/>
    </location>
</feature>
<feature type="domain" description="ABC transmembrane type-1" evidence="13">
    <location>
        <begin position="396"/>
        <end position="579"/>
    </location>
</feature>
<keyword evidence="3" id="KW-0813">Transport</keyword>
<name>A0A084B4Z4_STACB</name>
<evidence type="ECO:0000256" key="4">
    <source>
        <dbReference type="ARBA" id="ARBA00022692"/>
    </source>
</evidence>
<evidence type="ECO:0000256" key="3">
    <source>
        <dbReference type="ARBA" id="ARBA00022448"/>
    </source>
</evidence>
<keyword evidence="6" id="KW-0547">Nucleotide-binding</keyword>
<feature type="transmembrane region" description="Helical" evidence="11">
    <location>
        <begin position="99"/>
        <end position="116"/>
    </location>
</feature>
<feature type="transmembrane region" description="Helical" evidence="11">
    <location>
        <begin position="64"/>
        <end position="87"/>
    </location>
</feature>
<dbReference type="GO" id="GO:0016020">
    <property type="term" value="C:membrane"/>
    <property type="evidence" value="ECO:0007669"/>
    <property type="project" value="UniProtKB-SubCell"/>
</dbReference>
<sequence>MSSFIPLPFVLAVPALNFLLSIPAWVAVTAQLRQGRPMDRFYEDSDGSSTPEAIARFSNRRAKAAIVIFAILGFVASIAILILSILPTAENAQQLEAKVFLAAWGIVLGHCFCIVAQPSSTKAHTLGTWLLCSALVLAVALIEQLANPSTLHGLNGSLYISNTFSSLGLGISCSLLPRRPVVIFKKHEVDNQWSVSLMSRLTWSWIQPLILQASASNDLNLDQIHCPDHSLRSEELQMQWVGRQDCTNHLSSIWRTYRGRIVLLWAMTTLRSLVGVVPFWAMLRTISILEAGENASSNRLHLLTLIFTMAISNLLDAWMEGWAYWYSVSALSLPMRSQLSSLIFSKSLRRKNIQATDVASKRKQSSQSGSAINPSKYGEQRSAKQSSSLTSRQATVNLVGVDTERIAYFFQFQFLILNGILKLALFSTFLLRLIGWVPLISGIFAWTVILPASACFSNMILLQSDKLMRQRDEKLAKLNEALLGVRQIKFSASEHVWESAILALREAELKTLWRYFLADSALFGCWVVGPILLAATSLSVYVVVNGDLSASVAFVTVGVFSALETTLGSLPELLTLGIDTLVSIDRIGTYLRLPEQQPTGDLGLCITFERASVAWPEDEATEDRGSFILRDLCVSFPEEALSVISGKTGSGKSLLISAILGEADLIEGSINVPKVEVPDQLLVVDPEDWAIPGLLAYVGQSPWLENNSLRDNILFGLPFVNERYTEVVRVCALTQDFAILPDGDCTELGANGVNLSGGQKWRVALARAVYSRAKTLIFEDIFSAVDAHVAHWIFEQCLVGNICKGRTRIIATHRLDLVLPKADFFVELAGGEINYSGPPHRSSVEACMPDPQMTRQLATSAQALPATDNAALASNSNGQELSSVNTTKSFMQEEARVKGAVKSKVYSAYLTSSSLILWGVCMAVFLAYQIVIVGQAWWLRIWVKHHEVDNPHTFEAVETLSTFKLPYTQQRIPQQSSLALNAPDALSQSGVFYYLSVYILLSVATAALGILRCFWIYYLAIKSSTALFQKMVFTVLRLPLHWLNTVPTGRIVNRFTSDFNAVDQRVPLSLIRFLTNSLKLAGICVACFFTSAYLIPPAMILVLLGVLIGKRYLVTSRPLKRLESNSKSPVFDLFNTTLTGITTIRAFGRTEAYLSKMHGCLNEWTMTTFYTALANRWMSFRMALIASCFCIAVGMVIVFNRDIDAALAGFALSFVLDFSESIRWAIRCYGDMELDMNSMERINDYMCLEIETICGDKPPVTWPRSGIIELKNIEAAYSADSPLVLRGLSFKIQHRERIGVVGRTGAGKSSLALALFRFLEVREGIITIDGVDISAVNLHELRSRLFMIPQDPILFSGTIRSNLDPLEKHTDGEILEALERVQLIKARRGSNGDHDTVIHEVGNIFYNLSSPVSESGGNVSHGQRQLMCIARAILASPKVIIFDEATSAVDVATEELVQDSIRDGFKDATVIVIAHRLSTVANLDKIMVLDSGRMVEFGTPRELWEKGGSFRSMCERTSKTEREELRNTFMNF</sequence>
<dbReference type="InterPro" id="IPR011527">
    <property type="entry name" value="ABC1_TM_dom"/>
</dbReference>
<keyword evidence="5" id="KW-0677">Repeat</keyword>
<dbReference type="PROSITE" id="PS00211">
    <property type="entry name" value="ABC_TRANSPORTER_1"/>
    <property type="match status" value="1"/>
</dbReference>
<feature type="transmembrane region" description="Helical" evidence="11">
    <location>
        <begin position="991"/>
        <end position="1021"/>
    </location>
</feature>
<dbReference type="PANTHER" id="PTHR24223:SF456">
    <property type="entry name" value="MULTIDRUG RESISTANCE-ASSOCIATED PROTEIN LETHAL(2)03659"/>
    <property type="match status" value="1"/>
</dbReference>
<evidence type="ECO:0000313" key="15">
    <source>
        <dbReference type="Proteomes" id="UP000028045"/>
    </source>
</evidence>
<feature type="transmembrane region" description="Helical" evidence="11">
    <location>
        <begin position="6"/>
        <end position="28"/>
    </location>
</feature>
<feature type="transmembrane region" description="Helical" evidence="11">
    <location>
        <begin position="915"/>
        <end position="938"/>
    </location>
</feature>
<keyword evidence="8 11" id="KW-1133">Transmembrane helix</keyword>
<evidence type="ECO:0000256" key="10">
    <source>
        <dbReference type="SAM" id="MobiDB-lite"/>
    </source>
</evidence>
<evidence type="ECO:0000256" key="2">
    <source>
        <dbReference type="ARBA" id="ARBA00009726"/>
    </source>
</evidence>
<dbReference type="Gene3D" id="1.20.1560.10">
    <property type="entry name" value="ABC transporter type 1, transmembrane domain"/>
    <property type="match status" value="2"/>
</dbReference>
<evidence type="ECO:0000256" key="8">
    <source>
        <dbReference type="ARBA" id="ARBA00022989"/>
    </source>
</evidence>
<feature type="transmembrane region" description="Helical" evidence="11">
    <location>
        <begin position="261"/>
        <end position="282"/>
    </location>
</feature>
<accession>A0A084B4Z4</accession>
<feature type="domain" description="ABC transmembrane type-1" evidence="13">
    <location>
        <begin position="920"/>
        <end position="1234"/>
    </location>
</feature>
<dbReference type="SMART" id="SM00382">
    <property type="entry name" value="AAA"/>
    <property type="match status" value="2"/>
</dbReference>
<dbReference type="InterPro" id="IPR036640">
    <property type="entry name" value="ABC1_TM_sf"/>
</dbReference>